<sequence length="362" mass="41874">MLYFSLTTLHHSTAFVVFITMLDVTESIGNVTENSKHSEGRSVLQVDSFMNILYIIVSVVGVVGNGIVVFTMLHSRALRRKPSNVLVINQSTIDLCSSILIAPSYLLNTTVNMDHSLASSLWCKLWLARPIKWGCIHASSYGLVCLSFERFLALVYPFFHTKHMTTRVARLMCIIPWVISFSYSVPLKVPTSYVDETGTCKMMAKWPSQKMQERTMIAIIFLQYFLPCISLIYLYLRMYLAIRRAKNSSKTGNEDNKRALKMEQAERNMFKTFVLVTLAFFLCVSWNQWYFFLGNINLIELDWQTPWYHFTVIAIYTNAIINPFIYSFSYEPFKKEIVKICGCRRKPKYESYESSQSVATKF</sequence>
<name>A0A7I8VDW9_9ANNE</name>
<evidence type="ECO:0000256" key="5">
    <source>
        <dbReference type="RuleBase" id="RU000688"/>
    </source>
</evidence>
<dbReference type="Proteomes" id="UP000549394">
    <property type="component" value="Unassembled WGS sequence"/>
</dbReference>
<proteinExistence type="inferred from homology"/>
<dbReference type="InterPro" id="IPR000276">
    <property type="entry name" value="GPCR_Rhodpsn"/>
</dbReference>
<comment type="subcellular location">
    <subcellularLocation>
        <location evidence="1">Membrane</location>
    </subcellularLocation>
</comment>
<dbReference type="GO" id="GO:0016020">
    <property type="term" value="C:membrane"/>
    <property type="evidence" value="ECO:0007669"/>
    <property type="project" value="UniProtKB-SubCell"/>
</dbReference>
<comment type="caution">
    <text evidence="8">The sequence shown here is derived from an EMBL/GenBank/DDBJ whole genome shotgun (WGS) entry which is preliminary data.</text>
</comment>
<dbReference type="OrthoDB" id="10042731at2759"/>
<dbReference type="PROSITE" id="PS00237">
    <property type="entry name" value="G_PROTEIN_RECEP_F1_1"/>
    <property type="match status" value="1"/>
</dbReference>
<dbReference type="EMBL" id="CAJFCJ010000003">
    <property type="protein sequence ID" value="CAD5113457.1"/>
    <property type="molecule type" value="Genomic_DNA"/>
</dbReference>
<evidence type="ECO:0000256" key="3">
    <source>
        <dbReference type="ARBA" id="ARBA00022989"/>
    </source>
</evidence>
<evidence type="ECO:0000256" key="6">
    <source>
        <dbReference type="SAM" id="Phobius"/>
    </source>
</evidence>
<feature type="transmembrane region" description="Helical" evidence="6">
    <location>
        <begin position="52"/>
        <end position="73"/>
    </location>
</feature>
<evidence type="ECO:0000313" key="8">
    <source>
        <dbReference type="EMBL" id="CAD5113457.1"/>
    </source>
</evidence>
<reference evidence="8 9" key="1">
    <citation type="submission" date="2020-08" db="EMBL/GenBank/DDBJ databases">
        <authorList>
            <person name="Hejnol A."/>
        </authorList>
    </citation>
    <scope>NUCLEOTIDE SEQUENCE [LARGE SCALE GENOMIC DNA]</scope>
</reference>
<gene>
    <name evidence="8" type="ORF">DGYR_LOCUS2443</name>
</gene>
<organism evidence="8 9">
    <name type="scientific">Dimorphilus gyrociliatus</name>
    <dbReference type="NCBI Taxonomy" id="2664684"/>
    <lineage>
        <taxon>Eukaryota</taxon>
        <taxon>Metazoa</taxon>
        <taxon>Spiralia</taxon>
        <taxon>Lophotrochozoa</taxon>
        <taxon>Annelida</taxon>
        <taxon>Polychaeta</taxon>
        <taxon>Polychaeta incertae sedis</taxon>
        <taxon>Dinophilidae</taxon>
        <taxon>Dimorphilus</taxon>
    </lineage>
</organism>
<dbReference type="SUPFAM" id="SSF81321">
    <property type="entry name" value="Family A G protein-coupled receptor-like"/>
    <property type="match status" value="1"/>
</dbReference>
<evidence type="ECO:0000256" key="2">
    <source>
        <dbReference type="ARBA" id="ARBA00022692"/>
    </source>
</evidence>
<feature type="transmembrane region" description="Helical" evidence="6">
    <location>
        <begin position="268"/>
        <end position="287"/>
    </location>
</feature>
<protein>
    <recommendedName>
        <fullName evidence="7">G-protein coupled receptors family 1 profile domain-containing protein</fullName>
    </recommendedName>
</protein>
<dbReference type="InterPro" id="IPR017452">
    <property type="entry name" value="GPCR_Rhodpsn_7TM"/>
</dbReference>
<dbReference type="CDD" id="cd00637">
    <property type="entry name" value="7tm_classA_rhodopsin-like"/>
    <property type="match status" value="1"/>
</dbReference>
<dbReference type="AlphaFoldDB" id="A0A7I8VDW9"/>
<dbReference type="GO" id="GO:0004930">
    <property type="term" value="F:G protein-coupled receptor activity"/>
    <property type="evidence" value="ECO:0007669"/>
    <property type="project" value="UniProtKB-KW"/>
</dbReference>
<evidence type="ECO:0000313" key="9">
    <source>
        <dbReference type="Proteomes" id="UP000549394"/>
    </source>
</evidence>
<feature type="transmembrane region" description="Helical" evidence="6">
    <location>
        <begin position="307"/>
        <end position="326"/>
    </location>
</feature>
<keyword evidence="5" id="KW-0807">Transducer</keyword>
<dbReference type="PANTHER" id="PTHR45698:SF1">
    <property type="entry name" value="TRACE AMINE-ASSOCIATED RECEPTOR 13C-LIKE"/>
    <property type="match status" value="1"/>
</dbReference>
<keyword evidence="5" id="KW-0675">Receptor</keyword>
<feature type="domain" description="G-protein coupled receptors family 1 profile" evidence="7">
    <location>
        <begin position="64"/>
        <end position="326"/>
    </location>
</feature>
<dbReference type="PRINTS" id="PR00237">
    <property type="entry name" value="GPCRRHODOPSN"/>
</dbReference>
<comment type="similarity">
    <text evidence="5">Belongs to the G-protein coupled receptor 1 family.</text>
</comment>
<feature type="transmembrane region" description="Helical" evidence="6">
    <location>
        <begin position="216"/>
        <end position="236"/>
    </location>
</feature>
<feature type="transmembrane region" description="Helical" evidence="6">
    <location>
        <begin position="168"/>
        <end position="185"/>
    </location>
</feature>
<dbReference type="PANTHER" id="PTHR45698">
    <property type="entry name" value="TRACE AMINE-ASSOCIATED RECEPTOR 19N-RELATED"/>
    <property type="match status" value="1"/>
</dbReference>
<dbReference type="Pfam" id="PF00001">
    <property type="entry name" value="7tm_1"/>
    <property type="match status" value="1"/>
</dbReference>
<keyword evidence="4 6" id="KW-0472">Membrane</keyword>
<keyword evidence="5" id="KW-0297">G-protein coupled receptor</keyword>
<accession>A0A7I8VDW9</accession>
<evidence type="ECO:0000256" key="4">
    <source>
        <dbReference type="ARBA" id="ARBA00023136"/>
    </source>
</evidence>
<keyword evidence="3 6" id="KW-1133">Transmembrane helix</keyword>
<evidence type="ECO:0000256" key="1">
    <source>
        <dbReference type="ARBA" id="ARBA00004370"/>
    </source>
</evidence>
<dbReference type="PROSITE" id="PS50262">
    <property type="entry name" value="G_PROTEIN_RECEP_F1_2"/>
    <property type="match status" value="1"/>
</dbReference>
<keyword evidence="9" id="KW-1185">Reference proteome</keyword>
<keyword evidence="2 5" id="KW-0812">Transmembrane</keyword>
<evidence type="ECO:0000259" key="7">
    <source>
        <dbReference type="PROSITE" id="PS50262"/>
    </source>
</evidence>
<dbReference type="Gene3D" id="1.20.1070.10">
    <property type="entry name" value="Rhodopsin 7-helix transmembrane proteins"/>
    <property type="match status" value="1"/>
</dbReference>